<dbReference type="EMBL" id="LJCR01002942">
    <property type="protein sequence ID" value="KPV48105.1"/>
    <property type="molecule type" value="Genomic_DNA"/>
</dbReference>
<name>A0A0P9EUW2_9CHLR</name>
<reference evidence="1 2" key="1">
    <citation type="submission" date="2015-09" db="EMBL/GenBank/DDBJ databases">
        <title>Draft genome sequence of Kouleothrix aurantiaca JCM 19913.</title>
        <authorList>
            <person name="Hemp J."/>
        </authorList>
    </citation>
    <scope>NUCLEOTIDE SEQUENCE [LARGE SCALE GENOMIC DNA]</scope>
    <source>
        <strain evidence="1 2">COM-B</strain>
    </source>
</reference>
<keyword evidence="2" id="KW-1185">Reference proteome</keyword>
<evidence type="ECO:0000313" key="2">
    <source>
        <dbReference type="Proteomes" id="UP000050509"/>
    </source>
</evidence>
<gene>
    <name evidence="1" type="ORF">SE17_39850</name>
</gene>
<sequence length="144" mass="16472">MDATVPLTTVFGYETSAFRKHCGLAKTHTTDALCVATLGSGEIVSPDCPNIYQISFRPRQTRRQFHDLPRKGTGRVRYQVNEELAGFRKGDVVRVKGRWVKQINSIYSDGYVAFKRVKGEPSRARPRDCRLLERERTIVWEQVA</sequence>
<protein>
    <submittedName>
        <fullName evidence="1">Uncharacterized protein</fullName>
    </submittedName>
</protein>
<proteinExistence type="predicted"/>
<organism evidence="1 2">
    <name type="scientific">Kouleothrix aurantiaca</name>
    <dbReference type="NCBI Taxonomy" id="186479"/>
    <lineage>
        <taxon>Bacteria</taxon>
        <taxon>Bacillati</taxon>
        <taxon>Chloroflexota</taxon>
        <taxon>Chloroflexia</taxon>
        <taxon>Chloroflexales</taxon>
        <taxon>Roseiflexineae</taxon>
        <taxon>Roseiflexaceae</taxon>
        <taxon>Kouleothrix</taxon>
    </lineage>
</organism>
<dbReference type="Proteomes" id="UP000050509">
    <property type="component" value="Unassembled WGS sequence"/>
</dbReference>
<evidence type="ECO:0000313" key="1">
    <source>
        <dbReference type="EMBL" id="KPV48105.1"/>
    </source>
</evidence>
<comment type="caution">
    <text evidence="1">The sequence shown here is derived from an EMBL/GenBank/DDBJ whole genome shotgun (WGS) entry which is preliminary data.</text>
</comment>
<accession>A0A0P9EUW2</accession>
<dbReference type="AlphaFoldDB" id="A0A0P9EUW2"/>